<dbReference type="Proteomes" id="UP000235406">
    <property type="component" value="Unassembled WGS sequence"/>
</dbReference>
<sequence>MTTDVKVKNLFEIYCRCTEEQKSIINKEIYSLLNDDVRVFNKSSNSYGNKNTASVLKQGNI</sequence>
<evidence type="ECO:0000313" key="1">
    <source>
        <dbReference type="EMBL" id="PMM71101.1"/>
    </source>
</evidence>
<comment type="caution">
    <text evidence="1">The sequence shown here is derived from an EMBL/GenBank/DDBJ whole genome shotgun (WGS) entry which is preliminary data.</text>
</comment>
<organism evidence="1 2">
    <name type="scientific">Vibrio lentus</name>
    <dbReference type="NCBI Taxonomy" id="136468"/>
    <lineage>
        <taxon>Bacteria</taxon>
        <taxon>Pseudomonadati</taxon>
        <taxon>Pseudomonadota</taxon>
        <taxon>Gammaproteobacteria</taxon>
        <taxon>Vibrionales</taxon>
        <taxon>Vibrionaceae</taxon>
        <taxon>Vibrio</taxon>
    </lineage>
</organism>
<accession>A0A2N7K8N2</accession>
<dbReference type="AlphaFoldDB" id="A0A2N7K8N2"/>
<evidence type="ECO:0000313" key="2">
    <source>
        <dbReference type="Proteomes" id="UP000235406"/>
    </source>
</evidence>
<name>A0A2N7K8N2_9VIBR</name>
<protein>
    <submittedName>
        <fullName evidence="1">Uncharacterized protein</fullName>
    </submittedName>
</protein>
<gene>
    <name evidence="1" type="ORF">BCT49_05395</name>
</gene>
<reference evidence="2" key="1">
    <citation type="submission" date="2016-07" db="EMBL/GenBank/DDBJ databases">
        <title>Nontailed viruses are major unrecognized killers of bacteria in the ocean.</title>
        <authorList>
            <person name="Kauffman K."/>
            <person name="Hussain F."/>
            <person name="Yang J."/>
            <person name="Arevalo P."/>
            <person name="Brown J."/>
            <person name="Cutler M."/>
            <person name="Kelly L."/>
            <person name="Polz M.F."/>
        </authorList>
    </citation>
    <scope>NUCLEOTIDE SEQUENCE [LARGE SCALE GENOMIC DNA]</scope>
    <source>
        <strain evidence="2">10N.261.46.F8</strain>
    </source>
</reference>
<dbReference type="EMBL" id="MCZK01000105">
    <property type="protein sequence ID" value="PMM71101.1"/>
    <property type="molecule type" value="Genomic_DNA"/>
</dbReference>
<proteinExistence type="predicted"/>